<protein>
    <submittedName>
        <fullName evidence="1">T9SS type B sorting domain-containing protein</fullName>
    </submittedName>
</protein>
<dbReference type="InterPro" id="IPR025667">
    <property type="entry name" value="SprB_repeat"/>
</dbReference>
<evidence type="ECO:0000313" key="2">
    <source>
        <dbReference type="Proteomes" id="UP001302806"/>
    </source>
</evidence>
<evidence type="ECO:0000313" key="1">
    <source>
        <dbReference type="EMBL" id="WNH10456.1"/>
    </source>
</evidence>
<reference evidence="1 2" key="1">
    <citation type="submission" date="2023-09" db="EMBL/GenBank/DDBJ databases">
        <title>Thalassobella suaedae gen. nov., sp. nov., a marine bacterium of the family Flavobacteriaceae isolated from a halophyte Suaeda japonica.</title>
        <authorList>
            <person name="Lee S.Y."/>
            <person name="Hwang C.Y."/>
        </authorList>
    </citation>
    <scope>NUCLEOTIDE SEQUENCE [LARGE SCALE GENOMIC DNA]</scope>
    <source>
        <strain evidence="1 2">HL-DH14</strain>
    </source>
</reference>
<dbReference type="NCBIfam" id="TIGR04131">
    <property type="entry name" value="Bac_Flav_CTERM"/>
    <property type="match status" value="1"/>
</dbReference>
<dbReference type="InterPro" id="IPR026341">
    <property type="entry name" value="T9SS_type_B"/>
</dbReference>
<proteinExistence type="predicted"/>
<organism evidence="1 2">
    <name type="scientific">Thalassobellus suaedae</name>
    <dbReference type="NCBI Taxonomy" id="3074124"/>
    <lineage>
        <taxon>Bacteria</taxon>
        <taxon>Pseudomonadati</taxon>
        <taxon>Bacteroidota</taxon>
        <taxon>Flavobacteriia</taxon>
        <taxon>Flavobacteriales</taxon>
        <taxon>Flavobacteriaceae</taxon>
        <taxon>Thalassobellus</taxon>
    </lineage>
</organism>
<dbReference type="EMBL" id="CP134537">
    <property type="protein sequence ID" value="WNH10456.1"/>
    <property type="molecule type" value="Genomic_DNA"/>
</dbReference>
<name>A0ABY9XXC8_9FLAO</name>
<dbReference type="Pfam" id="PF13585">
    <property type="entry name" value="CHU_C"/>
    <property type="match status" value="1"/>
</dbReference>
<dbReference type="RefSeq" id="WP_415866718.1">
    <property type="nucleotide sequence ID" value="NZ_CP134537.1"/>
</dbReference>
<dbReference type="Pfam" id="PF13573">
    <property type="entry name" value="SprB"/>
    <property type="match status" value="4"/>
</dbReference>
<sequence>MVPGGYEYQLELNGTETIPFGTAYNFTGLSAGNYTVTVRDSQGCEASVNVVLTDPLPINATIIPDTTLLSCFGDKSATITVSNVTGGQESNYTYTLNMTAPTVNASGPQTSPVFSGLGAGTYNVTVTDGYNCAFTTADVTIAEPEQIIASLVKATSQTCLTETTLTLSATGGTGIYEYSSDASFSSPDTFTTDVTFPVSPGTYSYYVRDANGCTSVVSNDIVIEELPELIVDLDITNATINCAGDATGVIVATAQGGLGNYIYTLQDAGGNDIPTATQDSPGVFTELLIGTYQVKVDSGDCLTTSSMISITEPDLPLNVEFTVTDVTCSGANNGLLEIIATGGTGIIKYAISPQLNQFFDSPIFENLASGNYQALAQDELGCYVLFDFEVNDPIPVSLTIVPNSIIPELCNGDNNGSFSIEISGGELPYNVALDDISGVYTTGTLTQTQFDFPNLSGGDHVVYVSDALGCESEWNITFPESVLINPILDIEYGCTNNLSTNTVTVSVDESNTDLSAFSYSLDGGAYQASNIFTNVPPGLDHYIDVSHTNGCVKRTEFFDISQYDPLALVLEDGELNQIIAVATGGSGDYEYTLNGEPYGSESTFIIYESGDYTVTVTDRFGCVATATKYYEYIDVCIPNYFTPNNDGNLDEWGPGCTNQYKDLKFSIFDRYGRKIATLRVGETWDGRYNGAELPSGDYWYVVKLNDTKDDREFVGHFTLYR</sequence>
<dbReference type="Proteomes" id="UP001302806">
    <property type="component" value="Chromosome"/>
</dbReference>
<accession>A0ABY9XXC8</accession>
<gene>
    <name evidence="1" type="ORF">RHP51_07315</name>
</gene>